<evidence type="ECO:0000313" key="1">
    <source>
        <dbReference type="EMBL" id="JAE20223.1"/>
    </source>
</evidence>
<reference evidence="1" key="2">
    <citation type="journal article" date="2015" name="Data Brief">
        <title>Shoot transcriptome of the giant reed, Arundo donax.</title>
        <authorList>
            <person name="Barrero R.A."/>
            <person name="Guerrero F.D."/>
            <person name="Moolhuijzen P."/>
            <person name="Goolsby J.A."/>
            <person name="Tidwell J."/>
            <person name="Bellgard S.E."/>
            <person name="Bellgard M.I."/>
        </authorList>
    </citation>
    <scope>NUCLEOTIDE SEQUENCE</scope>
    <source>
        <tissue evidence="1">Shoot tissue taken approximately 20 cm above the soil surface</tissue>
    </source>
</reference>
<accession>A0A0A9GHR5</accession>
<sequence length="69" mass="7965">MMHRQSLCFCSGFVYASANSGKISLRLSYLVCNQMLQKLLSVYCQSLNLRSELLLFLHLGISWILDLHR</sequence>
<reference evidence="1" key="1">
    <citation type="submission" date="2014-09" db="EMBL/GenBank/DDBJ databases">
        <authorList>
            <person name="Magalhaes I.L.F."/>
            <person name="Oliveira U."/>
            <person name="Santos F.R."/>
            <person name="Vidigal T.H.D.A."/>
            <person name="Brescovit A.D."/>
            <person name="Santos A.J."/>
        </authorList>
    </citation>
    <scope>NUCLEOTIDE SEQUENCE</scope>
    <source>
        <tissue evidence="1">Shoot tissue taken approximately 20 cm above the soil surface</tissue>
    </source>
</reference>
<protein>
    <submittedName>
        <fullName evidence="1">Regulatory-associated protein of mTOR, putative</fullName>
    </submittedName>
</protein>
<dbReference type="AlphaFoldDB" id="A0A0A9GHR5"/>
<name>A0A0A9GHR5_ARUDO</name>
<dbReference type="EMBL" id="GBRH01177673">
    <property type="protein sequence ID" value="JAE20223.1"/>
    <property type="molecule type" value="Transcribed_RNA"/>
</dbReference>
<proteinExistence type="predicted"/>
<organism evidence="1">
    <name type="scientific">Arundo donax</name>
    <name type="common">Giant reed</name>
    <name type="synonym">Donax arundinaceus</name>
    <dbReference type="NCBI Taxonomy" id="35708"/>
    <lineage>
        <taxon>Eukaryota</taxon>
        <taxon>Viridiplantae</taxon>
        <taxon>Streptophyta</taxon>
        <taxon>Embryophyta</taxon>
        <taxon>Tracheophyta</taxon>
        <taxon>Spermatophyta</taxon>
        <taxon>Magnoliopsida</taxon>
        <taxon>Liliopsida</taxon>
        <taxon>Poales</taxon>
        <taxon>Poaceae</taxon>
        <taxon>PACMAD clade</taxon>
        <taxon>Arundinoideae</taxon>
        <taxon>Arundineae</taxon>
        <taxon>Arundo</taxon>
    </lineage>
</organism>